<accession>A0ABU8WSQ5</accession>
<dbReference type="InterPro" id="IPR037523">
    <property type="entry name" value="VOC_core"/>
</dbReference>
<dbReference type="EMBL" id="JBBKZT010000012">
    <property type="protein sequence ID" value="MEJ8849773.1"/>
    <property type="molecule type" value="Genomic_DNA"/>
</dbReference>
<reference evidence="3 4" key="1">
    <citation type="submission" date="2024-03" db="EMBL/GenBank/DDBJ databases">
        <title>Novel species of the genus Variovorax.</title>
        <authorList>
            <person name="Liu Q."/>
            <person name="Xin Y.-H."/>
        </authorList>
    </citation>
    <scope>NUCLEOTIDE SEQUENCE [LARGE SCALE GENOMIC DNA]</scope>
    <source>
        <strain evidence="3 4">KACC 18900</strain>
    </source>
</reference>
<dbReference type="InterPro" id="IPR023393">
    <property type="entry name" value="START-like_dom_sf"/>
</dbReference>
<comment type="similarity">
    <text evidence="1">Belongs to the AHA1 family.</text>
</comment>
<dbReference type="InterPro" id="IPR029068">
    <property type="entry name" value="Glyas_Bleomycin-R_OHBP_Dase"/>
</dbReference>
<dbReference type="Proteomes" id="UP001385892">
    <property type="component" value="Unassembled WGS sequence"/>
</dbReference>
<dbReference type="PROSITE" id="PS51819">
    <property type="entry name" value="VOC"/>
    <property type="match status" value="1"/>
</dbReference>
<name>A0ABU8WSQ5_9BURK</name>
<evidence type="ECO:0000313" key="3">
    <source>
        <dbReference type="EMBL" id="MEJ8849773.1"/>
    </source>
</evidence>
<dbReference type="RefSeq" id="WP_340344897.1">
    <property type="nucleotide sequence ID" value="NZ_JBBKZT010000012.1"/>
</dbReference>
<organism evidence="3 4">
    <name type="scientific">Variovorax rhizosphaerae</name>
    <dbReference type="NCBI Taxonomy" id="1836200"/>
    <lineage>
        <taxon>Bacteria</taxon>
        <taxon>Pseudomonadati</taxon>
        <taxon>Pseudomonadota</taxon>
        <taxon>Betaproteobacteria</taxon>
        <taxon>Burkholderiales</taxon>
        <taxon>Comamonadaceae</taxon>
        <taxon>Variovorax</taxon>
    </lineage>
</organism>
<evidence type="ECO:0000313" key="4">
    <source>
        <dbReference type="Proteomes" id="UP001385892"/>
    </source>
</evidence>
<dbReference type="SUPFAM" id="SSF54593">
    <property type="entry name" value="Glyoxalase/Bleomycin resistance protein/Dihydroxybiphenyl dioxygenase"/>
    <property type="match status" value="1"/>
</dbReference>
<dbReference type="Gene3D" id="3.30.530.20">
    <property type="match status" value="1"/>
</dbReference>
<dbReference type="SUPFAM" id="SSF55961">
    <property type="entry name" value="Bet v1-like"/>
    <property type="match status" value="1"/>
</dbReference>
<protein>
    <submittedName>
        <fullName evidence="3">SRPBCC domain-containing protein</fullName>
    </submittedName>
</protein>
<dbReference type="Gene3D" id="3.10.180.10">
    <property type="entry name" value="2,3-Dihydroxybiphenyl 1,2-Dioxygenase, domain 1"/>
    <property type="match status" value="1"/>
</dbReference>
<sequence>MPIELDHTIVPTHHKLASAKQLADLLGVPWSETSLGPFSPVFVNDGLTLDFIDTDEDFPIYHFCFRVSEAQFDAILGRIQAAGIPYRNTVTGPMNNQINTEYGGRMIYWNVPDGHQWEMLTASYARPAPNYFLHTRLIDAPREVVFSAISHPEHLARWWGPRGFSSTFRGFDFRKGGAWRFTLHGPDGTDYPNENTFADIVPQQRVVIEHVASPHHFLLTIELADQGQRTLVTWRQVFDTPEERDRIAHVVPEANEQNLDRLAAVVHDIQTTPQGKP</sequence>
<dbReference type="CDD" id="cd08351">
    <property type="entry name" value="ChaP_like"/>
    <property type="match status" value="1"/>
</dbReference>
<proteinExistence type="inferred from homology"/>
<dbReference type="InterPro" id="IPR013538">
    <property type="entry name" value="ASHA1/2-like_C"/>
</dbReference>
<evidence type="ECO:0000256" key="1">
    <source>
        <dbReference type="ARBA" id="ARBA00006817"/>
    </source>
</evidence>
<comment type="caution">
    <text evidence="3">The sequence shown here is derived from an EMBL/GenBank/DDBJ whole genome shotgun (WGS) entry which is preliminary data.</text>
</comment>
<evidence type="ECO:0000259" key="2">
    <source>
        <dbReference type="PROSITE" id="PS51819"/>
    </source>
</evidence>
<keyword evidence="4" id="KW-1185">Reference proteome</keyword>
<feature type="domain" description="VOC" evidence="2">
    <location>
        <begin position="4"/>
        <end position="122"/>
    </location>
</feature>
<dbReference type="CDD" id="cd08894">
    <property type="entry name" value="SRPBCC_CalC_Aha1-like_1"/>
    <property type="match status" value="1"/>
</dbReference>
<gene>
    <name evidence="3" type="ORF">WKW82_24215</name>
</gene>
<dbReference type="Pfam" id="PF08327">
    <property type="entry name" value="AHSA1"/>
    <property type="match status" value="1"/>
</dbReference>